<dbReference type="Proteomes" id="UP000187209">
    <property type="component" value="Unassembled WGS sequence"/>
</dbReference>
<dbReference type="EMBL" id="MPUH01000229">
    <property type="protein sequence ID" value="OMJ85688.1"/>
    <property type="molecule type" value="Genomic_DNA"/>
</dbReference>
<evidence type="ECO:0000256" key="1">
    <source>
        <dbReference type="ARBA" id="ARBA00004167"/>
    </source>
</evidence>
<feature type="domain" description="RING-type" evidence="13">
    <location>
        <begin position="120"/>
        <end position="162"/>
    </location>
</feature>
<comment type="subcellular location">
    <subcellularLocation>
        <location evidence="1">Membrane</location>
        <topology evidence="1">Single-pass membrane protein</topology>
    </subcellularLocation>
</comment>
<sequence length="168" mass="19212">MEPKAKLQKEEQKVVKINNSSEEGLEELEKLKKIEKAQLEKIVKLRGQIANQEIMIEKMRKENDKIKEKSKSIAVNTRDTEYEMALRLSQMDATNGGQRGLNEMEIDNMPMFDIDVDTPCCVCKKMIPKDFIVKSLPFCGHMGHQPCMDNWLLANRVCPECSIPALGE</sequence>
<evidence type="ECO:0000256" key="4">
    <source>
        <dbReference type="ARBA" id="ARBA00022692"/>
    </source>
</evidence>
<evidence type="ECO:0000256" key="6">
    <source>
        <dbReference type="ARBA" id="ARBA00022771"/>
    </source>
</evidence>
<evidence type="ECO:0000256" key="5">
    <source>
        <dbReference type="ARBA" id="ARBA00022723"/>
    </source>
</evidence>
<comment type="caution">
    <text evidence="14">The sequence shown here is derived from an EMBL/GenBank/DDBJ whole genome shotgun (WGS) entry which is preliminary data.</text>
</comment>
<evidence type="ECO:0000256" key="11">
    <source>
        <dbReference type="PROSITE-ProRule" id="PRU00175"/>
    </source>
</evidence>
<dbReference type="PANTHER" id="PTHR45768:SF18">
    <property type="entry name" value="RING-H2 FINGER PROTEIN ATL47-RELATED"/>
    <property type="match status" value="1"/>
</dbReference>
<keyword evidence="4" id="KW-0812">Transmembrane</keyword>
<evidence type="ECO:0000256" key="10">
    <source>
        <dbReference type="ARBA" id="ARBA00023136"/>
    </source>
</evidence>
<dbReference type="AlphaFoldDB" id="A0A1R2C9J8"/>
<evidence type="ECO:0000313" key="14">
    <source>
        <dbReference type="EMBL" id="OMJ85688.1"/>
    </source>
</evidence>
<name>A0A1R2C9J8_9CILI</name>
<dbReference type="InterPro" id="IPR001841">
    <property type="entry name" value="Znf_RING"/>
</dbReference>
<dbReference type="Pfam" id="PF13639">
    <property type="entry name" value="zf-RING_2"/>
    <property type="match status" value="1"/>
</dbReference>
<dbReference type="SUPFAM" id="SSF57850">
    <property type="entry name" value="RING/U-box"/>
    <property type="match status" value="1"/>
</dbReference>
<reference evidence="14 15" key="1">
    <citation type="submission" date="2016-11" db="EMBL/GenBank/DDBJ databases">
        <title>The macronuclear genome of Stentor coeruleus: a giant cell with tiny introns.</title>
        <authorList>
            <person name="Slabodnick M."/>
            <person name="Ruby J.G."/>
            <person name="Reiff S.B."/>
            <person name="Swart E.C."/>
            <person name="Gosai S."/>
            <person name="Prabakaran S."/>
            <person name="Witkowska E."/>
            <person name="Larue G.E."/>
            <person name="Fisher S."/>
            <person name="Freeman R.M."/>
            <person name="Gunawardena J."/>
            <person name="Chu W."/>
            <person name="Stover N.A."/>
            <person name="Gregory B.D."/>
            <person name="Nowacki M."/>
            <person name="Derisi J."/>
            <person name="Roy S.W."/>
            <person name="Marshall W.F."/>
            <person name="Sood P."/>
        </authorList>
    </citation>
    <scope>NUCLEOTIDE SEQUENCE [LARGE SCALE GENOMIC DNA]</scope>
    <source>
        <strain evidence="14">WM001</strain>
    </source>
</reference>
<dbReference type="InterPro" id="IPR013083">
    <property type="entry name" value="Znf_RING/FYVE/PHD"/>
</dbReference>
<evidence type="ECO:0000256" key="7">
    <source>
        <dbReference type="ARBA" id="ARBA00022786"/>
    </source>
</evidence>
<keyword evidence="9" id="KW-1133">Transmembrane helix</keyword>
<evidence type="ECO:0000256" key="9">
    <source>
        <dbReference type="ARBA" id="ARBA00022989"/>
    </source>
</evidence>
<feature type="coiled-coil region" evidence="12">
    <location>
        <begin position="18"/>
        <end position="69"/>
    </location>
</feature>
<keyword evidence="8" id="KW-0862">Zinc</keyword>
<keyword evidence="3" id="KW-0808">Transferase</keyword>
<keyword evidence="7" id="KW-0833">Ubl conjugation pathway</keyword>
<evidence type="ECO:0000256" key="2">
    <source>
        <dbReference type="ARBA" id="ARBA00004906"/>
    </source>
</evidence>
<proteinExistence type="predicted"/>
<dbReference type="GO" id="GO:0016740">
    <property type="term" value="F:transferase activity"/>
    <property type="evidence" value="ECO:0007669"/>
    <property type="project" value="UniProtKB-KW"/>
</dbReference>
<comment type="pathway">
    <text evidence="2">Protein modification; protein ubiquitination.</text>
</comment>
<protein>
    <recommendedName>
        <fullName evidence="13">RING-type domain-containing protein</fullName>
    </recommendedName>
</protein>
<organism evidence="14 15">
    <name type="scientific">Stentor coeruleus</name>
    <dbReference type="NCBI Taxonomy" id="5963"/>
    <lineage>
        <taxon>Eukaryota</taxon>
        <taxon>Sar</taxon>
        <taxon>Alveolata</taxon>
        <taxon>Ciliophora</taxon>
        <taxon>Postciliodesmatophora</taxon>
        <taxon>Heterotrichea</taxon>
        <taxon>Heterotrichida</taxon>
        <taxon>Stentoridae</taxon>
        <taxon>Stentor</taxon>
    </lineage>
</organism>
<dbReference type="GO" id="GO:0016020">
    <property type="term" value="C:membrane"/>
    <property type="evidence" value="ECO:0007669"/>
    <property type="project" value="UniProtKB-SubCell"/>
</dbReference>
<dbReference type="Gene3D" id="3.30.40.10">
    <property type="entry name" value="Zinc/RING finger domain, C3HC4 (zinc finger)"/>
    <property type="match status" value="1"/>
</dbReference>
<dbReference type="GO" id="GO:0008270">
    <property type="term" value="F:zinc ion binding"/>
    <property type="evidence" value="ECO:0007669"/>
    <property type="project" value="UniProtKB-KW"/>
</dbReference>
<keyword evidence="15" id="KW-1185">Reference proteome</keyword>
<dbReference type="OrthoDB" id="8062037at2759"/>
<dbReference type="PROSITE" id="PS50089">
    <property type="entry name" value="ZF_RING_2"/>
    <property type="match status" value="1"/>
</dbReference>
<evidence type="ECO:0000256" key="3">
    <source>
        <dbReference type="ARBA" id="ARBA00022679"/>
    </source>
</evidence>
<keyword evidence="12" id="KW-0175">Coiled coil</keyword>
<evidence type="ECO:0000259" key="13">
    <source>
        <dbReference type="PROSITE" id="PS50089"/>
    </source>
</evidence>
<keyword evidence="5" id="KW-0479">Metal-binding</keyword>
<keyword evidence="10" id="KW-0472">Membrane</keyword>
<keyword evidence="6 11" id="KW-0863">Zinc-finger</keyword>
<evidence type="ECO:0000256" key="8">
    <source>
        <dbReference type="ARBA" id="ARBA00022833"/>
    </source>
</evidence>
<gene>
    <name evidence="14" type="ORF">SteCoe_12961</name>
</gene>
<evidence type="ECO:0000256" key="12">
    <source>
        <dbReference type="SAM" id="Coils"/>
    </source>
</evidence>
<evidence type="ECO:0000313" key="15">
    <source>
        <dbReference type="Proteomes" id="UP000187209"/>
    </source>
</evidence>
<dbReference type="PANTHER" id="PTHR45768">
    <property type="entry name" value="E3 UBIQUITIN-PROTEIN LIGASE RNF13-LIKE"/>
    <property type="match status" value="1"/>
</dbReference>
<accession>A0A1R2C9J8</accession>